<accession>A0A9X5KSV1</accession>
<dbReference type="AlphaFoldDB" id="A0A9X5KSV1"/>
<proteinExistence type="predicted"/>
<dbReference type="EMBL" id="LKEG01000048">
    <property type="protein sequence ID" value="OAJ47164.1"/>
    <property type="molecule type" value="Genomic_DNA"/>
</dbReference>
<gene>
    <name evidence="1" type="ORF">AO064_28280</name>
</gene>
<evidence type="ECO:0000313" key="1">
    <source>
        <dbReference type="EMBL" id="OAJ47164.1"/>
    </source>
</evidence>
<comment type="caution">
    <text evidence="1">The sequence shown here is derived from an EMBL/GenBank/DDBJ whole genome shotgun (WGS) entry which is preliminary data.</text>
</comment>
<organism evidence="1 2">
    <name type="scientific">Pseudomonas marginalis</name>
    <name type="common">Pseudomonas panacis</name>
    <dbReference type="NCBI Taxonomy" id="298"/>
    <lineage>
        <taxon>Bacteria</taxon>
        <taxon>Pseudomonadati</taxon>
        <taxon>Pseudomonadota</taxon>
        <taxon>Gammaproteobacteria</taxon>
        <taxon>Pseudomonadales</taxon>
        <taxon>Pseudomonadaceae</taxon>
        <taxon>Pseudomonas</taxon>
    </lineage>
</organism>
<name>A0A9X5KSV1_PSEMA</name>
<sequence>MHTLYCYVDGSDNQTVEPVLVDAFRALVSDWAQYRAVLVNHQHERTPDMAPDDLSDWFIGLNLPLPHVSRSLIDQLVLFTKALAGVTARDFVVGISSPSGGSEDLVFLNANADASEGSRLYTKLEATLHGA</sequence>
<dbReference type="Proteomes" id="UP000077563">
    <property type="component" value="Unassembled WGS sequence"/>
</dbReference>
<protein>
    <submittedName>
        <fullName evidence="1">Uncharacterized protein</fullName>
    </submittedName>
</protein>
<dbReference type="RefSeq" id="WP_052958860.1">
    <property type="nucleotide sequence ID" value="NZ_LACF01000037.1"/>
</dbReference>
<reference evidence="1 2" key="1">
    <citation type="submission" date="2015-09" db="EMBL/GenBank/DDBJ databases">
        <title>Genome sequence of Pseudomonas marginalis ICMP 3553.</title>
        <authorList>
            <person name="Visnovsky S."/>
            <person name="Lu A."/>
            <person name="Panda P."/>
            <person name="Pitman A."/>
        </authorList>
    </citation>
    <scope>NUCLEOTIDE SEQUENCE [LARGE SCALE GENOMIC DNA]</scope>
    <source>
        <strain evidence="1 2">ICMP 3553</strain>
    </source>
</reference>
<evidence type="ECO:0000313" key="2">
    <source>
        <dbReference type="Proteomes" id="UP000077563"/>
    </source>
</evidence>